<evidence type="ECO:0000313" key="3">
    <source>
        <dbReference type="Proteomes" id="UP001151760"/>
    </source>
</evidence>
<evidence type="ECO:0000256" key="1">
    <source>
        <dbReference type="SAM" id="MobiDB-lite"/>
    </source>
</evidence>
<feature type="compositionally biased region" description="Basic and acidic residues" evidence="1">
    <location>
        <begin position="133"/>
        <end position="143"/>
    </location>
</feature>
<protein>
    <submittedName>
        <fullName evidence="2">Uncharacterized protein</fullName>
    </submittedName>
</protein>
<dbReference type="Proteomes" id="UP001151760">
    <property type="component" value="Unassembled WGS sequence"/>
</dbReference>
<accession>A0ABQ4ZT87</accession>
<organism evidence="2 3">
    <name type="scientific">Tanacetum coccineum</name>
    <dbReference type="NCBI Taxonomy" id="301880"/>
    <lineage>
        <taxon>Eukaryota</taxon>
        <taxon>Viridiplantae</taxon>
        <taxon>Streptophyta</taxon>
        <taxon>Embryophyta</taxon>
        <taxon>Tracheophyta</taxon>
        <taxon>Spermatophyta</taxon>
        <taxon>Magnoliopsida</taxon>
        <taxon>eudicotyledons</taxon>
        <taxon>Gunneridae</taxon>
        <taxon>Pentapetalae</taxon>
        <taxon>asterids</taxon>
        <taxon>campanulids</taxon>
        <taxon>Asterales</taxon>
        <taxon>Asteraceae</taxon>
        <taxon>Asteroideae</taxon>
        <taxon>Anthemideae</taxon>
        <taxon>Anthemidinae</taxon>
        <taxon>Tanacetum</taxon>
    </lineage>
</organism>
<feature type="compositionally biased region" description="Polar residues" evidence="1">
    <location>
        <begin position="144"/>
        <end position="156"/>
    </location>
</feature>
<evidence type="ECO:0000313" key="2">
    <source>
        <dbReference type="EMBL" id="GJS93499.1"/>
    </source>
</evidence>
<reference evidence="2" key="1">
    <citation type="journal article" date="2022" name="Int. J. Mol. Sci.">
        <title>Draft Genome of Tanacetum Coccineum: Genomic Comparison of Closely Related Tanacetum-Family Plants.</title>
        <authorList>
            <person name="Yamashiro T."/>
            <person name="Shiraishi A."/>
            <person name="Nakayama K."/>
            <person name="Satake H."/>
        </authorList>
    </citation>
    <scope>NUCLEOTIDE SEQUENCE</scope>
</reference>
<proteinExistence type="predicted"/>
<keyword evidence="3" id="KW-1185">Reference proteome</keyword>
<sequence length="193" mass="21672">MAALRYRDEHNKVGYLQKSKGSDDYHQVLDFLSASHIRSPELGPPAILATIDELPNTISETQTIFFTSIEVGSQNVRQWQPREDGLITSFFIVSVTKSGNQSYLSAMLPKLKQEKVQGYFTSCPTHPISETIPETRPEPDQPQDHLSTPPRQQTSDPIAPVIEHGQSSYPNIASFSRAHETGYEAHHFHQCGR</sequence>
<dbReference type="EMBL" id="BQNB010011661">
    <property type="protein sequence ID" value="GJS93499.1"/>
    <property type="molecule type" value="Genomic_DNA"/>
</dbReference>
<comment type="caution">
    <text evidence="2">The sequence shown here is derived from an EMBL/GenBank/DDBJ whole genome shotgun (WGS) entry which is preliminary data.</text>
</comment>
<feature type="region of interest" description="Disordered" evidence="1">
    <location>
        <begin position="122"/>
        <end position="164"/>
    </location>
</feature>
<gene>
    <name evidence="2" type="ORF">Tco_0800467</name>
</gene>
<name>A0ABQ4ZT87_9ASTR</name>
<reference evidence="2" key="2">
    <citation type="submission" date="2022-01" db="EMBL/GenBank/DDBJ databases">
        <authorList>
            <person name="Yamashiro T."/>
            <person name="Shiraishi A."/>
            <person name="Satake H."/>
            <person name="Nakayama K."/>
        </authorList>
    </citation>
    <scope>NUCLEOTIDE SEQUENCE</scope>
</reference>